<dbReference type="EMBL" id="OQ198718">
    <property type="protein sequence ID" value="WEY17609.1"/>
    <property type="molecule type" value="Genomic_DNA"/>
</dbReference>
<accession>A0AAF0DSK4</accession>
<evidence type="ECO:0000313" key="2">
    <source>
        <dbReference type="Proteomes" id="UP001225300"/>
    </source>
</evidence>
<protein>
    <submittedName>
        <fullName evidence="1">Uncharacterized protein</fullName>
    </submittedName>
</protein>
<evidence type="ECO:0000313" key="1">
    <source>
        <dbReference type="EMBL" id="WEY17609.1"/>
    </source>
</evidence>
<dbReference type="Proteomes" id="UP001225300">
    <property type="component" value="Segment"/>
</dbReference>
<reference evidence="1" key="1">
    <citation type="journal article" date="2023" name="bioRxiv">
        <title>Novel crAssphage isolates exhibit conserved gene order and purifying selection of the host specificity protein.</title>
        <authorList>
            <person name="Papudeshi B."/>
            <person name="Vega A.A."/>
            <person name="Souza C."/>
            <person name="Giles S.K."/>
            <person name="Mallawaarachchi V."/>
            <person name="Roach M.J."/>
            <person name="An M."/>
            <person name="Jacobson N."/>
            <person name="McNair K."/>
            <person name="Mora M.F."/>
            <person name="Pastrana K."/>
            <person name="Leigh C."/>
            <person name="Cram C."/>
            <person name="Plewa W.S."/>
            <person name="Grigson S.R."/>
            <person name="Bouras G."/>
            <person name="Decewicz P."/>
            <person name="Luque A."/>
            <person name="Droit L."/>
            <person name="Handley S.A."/>
            <person name="Segall A.M."/>
            <person name="Dinsdale E.A."/>
            <person name="Edwards R.A."/>
        </authorList>
    </citation>
    <scope>NUCLEOTIDE SEQUENCE</scope>
    <source>
        <strain evidence="1">Bc03</strain>
    </source>
</reference>
<proteinExistence type="predicted"/>
<keyword evidence="2" id="KW-1185">Reference proteome</keyword>
<name>A0AAF0DSK4_9CAUD</name>
<organism evidence="1 2">
    <name type="scientific">Kolpuevirus sp. 'frurule'</name>
    <dbReference type="NCBI Taxonomy" id="3028514"/>
    <lineage>
        <taxon>Viruses</taxon>
        <taxon>Duplodnaviria</taxon>
        <taxon>Heunggongvirae</taxon>
        <taxon>Uroviricota</taxon>
        <taxon>Caudoviricetes</taxon>
        <taxon>Crassvirales</taxon>
        <taxon>Steigviridae</taxon>
        <taxon>Asinivirinae</taxon>
        <taxon>Kolpuevirus</taxon>
    </lineage>
</organism>
<sequence>MNIFGTLRTYAGKWSLKSSRKFEEEEINAVSKAEVVPSSYGNSVCFFMKSGGNKYIALSNDATVGVGDSVDLSKAQLLTLEKEGESDILRVKI</sequence>